<keyword evidence="5 9" id="KW-0735">Signal-anchor</keyword>
<keyword evidence="6" id="KW-1133">Transmembrane helix</keyword>
<comment type="catalytic activity">
    <reaction evidence="9">
        <text>an N-acetyl-beta-D-glucosaminyl derivative + UDP-N-acetyl-alpha-D-galactosamine = an N-acetyl-beta-D-galactosaminyl-(1-&gt;4)-N-acetyl-beta-D-glucosaminyl derivative + UDP + H(+)</text>
        <dbReference type="Rhea" id="RHEA:20493"/>
        <dbReference type="ChEBI" id="CHEBI:15378"/>
        <dbReference type="ChEBI" id="CHEBI:58223"/>
        <dbReference type="ChEBI" id="CHEBI:61631"/>
        <dbReference type="ChEBI" id="CHEBI:67138"/>
        <dbReference type="ChEBI" id="CHEBI:138027"/>
        <dbReference type="EC" id="2.4.1.244"/>
    </reaction>
</comment>
<dbReference type="PROSITE" id="PS51820">
    <property type="entry name" value="PA14"/>
    <property type="match status" value="1"/>
</dbReference>
<keyword evidence="7 9" id="KW-0333">Golgi apparatus</keyword>
<evidence type="ECO:0000313" key="12">
    <source>
        <dbReference type="Proteomes" id="UP000727407"/>
    </source>
</evidence>
<organism evidence="11 12">
    <name type="scientific">Clarias magur</name>
    <name type="common">Asian catfish</name>
    <name type="synonym">Macropteronotus magur</name>
    <dbReference type="NCBI Taxonomy" id="1594786"/>
    <lineage>
        <taxon>Eukaryota</taxon>
        <taxon>Metazoa</taxon>
        <taxon>Chordata</taxon>
        <taxon>Craniata</taxon>
        <taxon>Vertebrata</taxon>
        <taxon>Euteleostomi</taxon>
        <taxon>Actinopterygii</taxon>
        <taxon>Neopterygii</taxon>
        <taxon>Teleostei</taxon>
        <taxon>Ostariophysi</taxon>
        <taxon>Siluriformes</taxon>
        <taxon>Clariidae</taxon>
        <taxon>Clarias</taxon>
    </lineage>
</organism>
<dbReference type="AlphaFoldDB" id="A0A8J4V174"/>
<comment type="subcellular location">
    <subcellularLocation>
        <location evidence="1 9">Golgi apparatus</location>
        <location evidence="1 9">Golgi stack membrane</location>
        <topology evidence="1 9">Single-pass type II membrane protein</topology>
    </subcellularLocation>
</comment>
<dbReference type="Proteomes" id="UP000727407">
    <property type="component" value="Unassembled WGS sequence"/>
</dbReference>
<evidence type="ECO:0000256" key="5">
    <source>
        <dbReference type="ARBA" id="ARBA00022968"/>
    </source>
</evidence>
<name>A0A8J4V174_CLAMG</name>
<dbReference type="InterPro" id="IPR051227">
    <property type="entry name" value="CS_glycosyltransferase"/>
</dbReference>
<dbReference type="InterPro" id="IPR029044">
    <property type="entry name" value="Nucleotide-diphossugar_trans"/>
</dbReference>
<dbReference type="PANTHER" id="PTHR12369:SF15">
    <property type="entry name" value="BETA-1,4-N-ACETYLGALACTOSAMINYLTRANSFERASE 3"/>
    <property type="match status" value="1"/>
</dbReference>
<keyword evidence="8" id="KW-0472">Membrane</keyword>
<evidence type="ECO:0000256" key="6">
    <source>
        <dbReference type="ARBA" id="ARBA00022989"/>
    </source>
</evidence>
<keyword evidence="3 9" id="KW-0808">Transferase</keyword>
<comment type="caution">
    <text evidence="11">The sequence shown here is derived from an EMBL/GenBank/DDBJ whole genome shotgun (WGS) entry which is preliminary data.</text>
</comment>
<dbReference type="EC" id="2.4.1.244" evidence="9"/>
<dbReference type="Pfam" id="PF05679">
    <property type="entry name" value="CHGN"/>
    <property type="match status" value="1"/>
</dbReference>
<proteinExistence type="inferred from homology"/>
<dbReference type="EMBL" id="QNUK01000017">
    <property type="protein sequence ID" value="KAF5907970.1"/>
    <property type="molecule type" value="Genomic_DNA"/>
</dbReference>
<evidence type="ECO:0000313" key="11">
    <source>
        <dbReference type="EMBL" id="KAF5907970.1"/>
    </source>
</evidence>
<evidence type="ECO:0000256" key="3">
    <source>
        <dbReference type="ARBA" id="ARBA00022679"/>
    </source>
</evidence>
<feature type="non-terminal residue" evidence="11">
    <location>
        <position position="1"/>
    </location>
</feature>
<dbReference type="OrthoDB" id="5971499at2759"/>
<sequence>FWESHHHGHSSAQKRAQDEQPLWKPAFLGEVNMHVFEDWCGGSVSQLRANVLYPLFPHTRTTIGRLAINAGWKNYGVRIFGYLHPVKSEEYIFAVASDNNAEIWLSSDDSPKRLKLIAYLGKTGTEWAAPGEYEKFSSQTSLPVLLTKDKRYFFEVLYKQSEGIDHLEVAWRLNNEDSSFEVITAEYLSLYVDESSLLMTENDHIPQTIASHQSPLDSAYKPAKDVDMVKADSRDFIYSIPLLKESDMENVFPECDYYPIYIFDNETIERYDGINYVHYSAVYPNDHTRLTHQQTDDQKCFYEKDEAYFKEGGFSPFLKLDETADNKQPVRKSLSNSEEKAPNWEQVFHVNALDFHSKQSDAVMETCRKAGNIIMLKKEVMPAVQALINELHTTKAISDLHIKRVLNVEKKSNETTGTRYLMELELQNTEGKRFLFSKYLYVRKEKKIEKNPGLPKLCSPKGFSWNQEATVHVILAVKNQGRWVIHFIKEMEKIYKVTGDKNFNIIVIDYNSTDIDVEKELKNAILPSYQFKSLGGAFGRSPGLQEGIDLVKDNNSILFLCDLHLNFPVTIIDSIRKHCVQGKMVFAPVVMRLECGATVQAPAGFWETYGYGLVGIYKSDIVRIGGMNTQEFTNEWGGEDWELLD</sequence>
<keyword evidence="4" id="KW-0812">Transmembrane</keyword>
<gene>
    <name evidence="11" type="primary">b4galnt3a</name>
    <name evidence="11" type="ORF">DAT39_002325</name>
</gene>
<evidence type="ECO:0000256" key="7">
    <source>
        <dbReference type="ARBA" id="ARBA00023034"/>
    </source>
</evidence>
<feature type="domain" description="PA14" evidence="10">
    <location>
        <begin position="26"/>
        <end position="186"/>
    </location>
</feature>
<evidence type="ECO:0000256" key="1">
    <source>
        <dbReference type="ARBA" id="ARBA00004447"/>
    </source>
</evidence>
<evidence type="ECO:0000256" key="8">
    <source>
        <dbReference type="ARBA" id="ARBA00023136"/>
    </source>
</evidence>
<dbReference type="SMART" id="SM00758">
    <property type="entry name" value="PA14"/>
    <property type="match status" value="1"/>
</dbReference>
<comment type="similarity">
    <text evidence="2 9">Belongs to the chondroitin N-acetylgalactosaminyltransferase family.</text>
</comment>
<dbReference type="InterPro" id="IPR011658">
    <property type="entry name" value="PA14_dom"/>
</dbReference>
<evidence type="ECO:0000256" key="2">
    <source>
        <dbReference type="ARBA" id="ARBA00009239"/>
    </source>
</evidence>
<dbReference type="SUPFAM" id="SSF53448">
    <property type="entry name" value="Nucleotide-diphospho-sugar transferases"/>
    <property type="match status" value="1"/>
</dbReference>
<dbReference type="GO" id="GO:0032580">
    <property type="term" value="C:Golgi cisterna membrane"/>
    <property type="evidence" value="ECO:0007669"/>
    <property type="project" value="UniProtKB-SubCell"/>
</dbReference>
<dbReference type="InterPro" id="IPR008428">
    <property type="entry name" value="Chond_GalNAc"/>
</dbReference>
<evidence type="ECO:0000256" key="4">
    <source>
        <dbReference type="ARBA" id="ARBA00022692"/>
    </source>
</evidence>
<dbReference type="PANTHER" id="PTHR12369">
    <property type="entry name" value="CHONDROITIN SYNTHASE"/>
    <property type="match status" value="1"/>
</dbReference>
<dbReference type="InterPro" id="IPR037524">
    <property type="entry name" value="PA14/GLEYA"/>
</dbReference>
<reference evidence="11" key="1">
    <citation type="submission" date="2020-07" db="EMBL/GenBank/DDBJ databases">
        <title>Clarias magur genome sequencing, assembly and annotation.</title>
        <authorList>
            <person name="Kushwaha B."/>
            <person name="Kumar R."/>
            <person name="Das P."/>
            <person name="Joshi C.G."/>
            <person name="Kumar D."/>
            <person name="Nagpure N.S."/>
            <person name="Pandey M."/>
            <person name="Agarwal S."/>
            <person name="Srivastava S."/>
            <person name="Singh M."/>
            <person name="Sahoo L."/>
            <person name="Jayasankar P."/>
            <person name="Meher P.K."/>
            <person name="Koringa P.G."/>
            <person name="Iquebal M.A."/>
            <person name="Das S.P."/>
            <person name="Bit A."/>
            <person name="Patnaik S."/>
            <person name="Patel N."/>
            <person name="Shah T.M."/>
            <person name="Hinsu A."/>
            <person name="Jena J.K."/>
        </authorList>
    </citation>
    <scope>NUCLEOTIDE SEQUENCE</scope>
    <source>
        <strain evidence="11">CIFAMagur01</strain>
        <tissue evidence="11">Testis</tissue>
    </source>
</reference>
<dbReference type="Gene3D" id="3.90.550.10">
    <property type="entry name" value="Spore Coat Polysaccharide Biosynthesis Protein SpsA, Chain A"/>
    <property type="match status" value="1"/>
</dbReference>
<accession>A0A8J4V174</accession>
<feature type="non-terminal residue" evidence="11">
    <location>
        <position position="645"/>
    </location>
</feature>
<evidence type="ECO:0000256" key="9">
    <source>
        <dbReference type="RuleBase" id="RU364016"/>
    </source>
</evidence>
<evidence type="ECO:0000259" key="10">
    <source>
        <dbReference type="PROSITE" id="PS51820"/>
    </source>
</evidence>
<protein>
    <recommendedName>
        <fullName evidence="9">Beta-1,4-N-acetylgalactosaminyltransferase</fullName>
        <ecNumber evidence="9">2.4.1.244</ecNumber>
    </recommendedName>
</protein>
<dbReference type="GO" id="GO:0033842">
    <property type="term" value="F:N-acetyl-beta-glucosaminyl-derivative 4-beta-N-acetylgalactosaminyltransferase activity"/>
    <property type="evidence" value="ECO:0007669"/>
    <property type="project" value="UniProtKB-EC"/>
</dbReference>
<dbReference type="SUPFAM" id="SSF56988">
    <property type="entry name" value="Anthrax protective antigen"/>
    <property type="match status" value="1"/>
</dbReference>
<comment type="function">
    <text evidence="9">Transfers N-acetylgalactosamine (GalNAc) from UDP-GalNAc to N-acetylglucosamine-beta-benzyl with a beta-1,4-linkage to form N,N'-diacetyllactosediamine, GalNAc-beta-1,4-GlcNAc structures in N-linked glycans and probably O-linked glycans.</text>
</comment>
<dbReference type="Gene3D" id="3.90.182.10">
    <property type="entry name" value="Toxin - Anthrax Protective Antigen,domain 1"/>
    <property type="match status" value="1"/>
</dbReference>
<keyword evidence="12" id="KW-1185">Reference proteome</keyword>